<feature type="transmembrane region" description="Helical" evidence="4">
    <location>
        <begin position="396"/>
        <end position="421"/>
    </location>
</feature>
<feature type="transmembrane region" description="Helical" evidence="4">
    <location>
        <begin position="269"/>
        <end position="295"/>
    </location>
</feature>
<proteinExistence type="inferred from homology"/>
<dbReference type="Proteomes" id="UP001222932">
    <property type="component" value="Unassembled WGS sequence"/>
</dbReference>
<feature type="transmembrane region" description="Helical" evidence="4">
    <location>
        <begin position="362"/>
        <end position="384"/>
    </location>
</feature>
<feature type="region of interest" description="Disordered" evidence="3">
    <location>
        <begin position="1"/>
        <end position="29"/>
    </location>
</feature>
<dbReference type="GO" id="GO:0022857">
    <property type="term" value="F:transmembrane transporter activity"/>
    <property type="evidence" value="ECO:0007669"/>
    <property type="project" value="InterPro"/>
</dbReference>
<feature type="transmembrane region" description="Helical" evidence="4">
    <location>
        <begin position="335"/>
        <end position="356"/>
    </location>
</feature>
<dbReference type="InterPro" id="IPR050327">
    <property type="entry name" value="Proton-linked_MCT"/>
</dbReference>
<sequence length="469" mass="50808">MMTTSHDGTQVPGALASEPSTATMVDNEWKEKGVPIPDVECLASDPEDVPLDREPEDHRDYPDGGYGWVIVLCGFLLNFSTWGVNTAFAIYLAYDLETPRFPGARDIDFAFVGSLSLSLALAVAPFSNFLARTYHWRIPLLVGSVCVTAGQVLAGFATAMWQLYLTQGMLFAIGLGMTMVVTGPIVAQWFGLRRAFAVGIVSAGSGGGALFFSNVTRVTLAHLDRRWACVINGCISAAGLVPAILFFRTRATKLKVRFEPFQVAFFRNPGFLCMIGWGGFIQFAYAIGIYTIPLYAVQGLGRSQRDGATLQSLLAVGQIVGRPLSGYCLDRVGRFNGAIATTLLASISCLAVWLVAQNFGVLAFAAFLQGASSGVFWSTCQALLTDLVGIRDMASALSVLWFSIVPPGIVSQPIAIWLVNYSRDKLHRTGTAAFQYSIIFAGLAFFAAAVSLYGTKRFLQGDWKPWKRC</sequence>
<dbReference type="PANTHER" id="PTHR11360:SF315">
    <property type="entry name" value="TRANSPORTER MCH2-RELATED"/>
    <property type="match status" value="1"/>
</dbReference>
<name>A0AAD3TQP3_9TREE</name>
<dbReference type="SUPFAM" id="SSF103473">
    <property type="entry name" value="MFS general substrate transporter"/>
    <property type="match status" value="1"/>
</dbReference>
<feature type="transmembrane region" description="Helical" evidence="4">
    <location>
        <begin position="106"/>
        <end position="126"/>
    </location>
</feature>
<dbReference type="EMBL" id="BTCM01000001">
    <property type="protein sequence ID" value="GMK54781.1"/>
    <property type="molecule type" value="Genomic_DNA"/>
</dbReference>
<dbReference type="GO" id="GO:0016020">
    <property type="term" value="C:membrane"/>
    <property type="evidence" value="ECO:0007669"/>
    <property type="project" value="UniProtKB-SubCell"/>
</dbReference>
<evidence type="ECO:0000256" key="2">
    <source>
        <dbReference type="ARBA" id="ARBA00006727"/>
    </source>
</evidence>
<feature type="transmembrane region" description="Helical" evidence="4">
    <location>
        <begin position="433"/>
        <end position="454"/>
    </location>
</feature>
<reference evidence="5" key="2">
    <citation type="submission" date="2023-06" db="EMBL/GenBank/DDBJ databases">
        <authorList>
            <person name="Kobayashi Y."/>
            <person name="Kayamori A."/>
            <person name="Aoki K."/>
            <person name="Shiwa Y."/>
            <person name="Fujita N."/>
            <person name="Sugita T."/>
            <person name="Iwasaki W."/>
            <person name="Tanaka N."/>
            <person name="Takashima M."/>
        </authorList>
    </citation>
    <scope>NUCLEOTIDE SEQUENCE</scope>
    <source>
        <strain evidence="5">HIS016</strain>
    </source>
</reference>
<dbReference type="Pfam" id="PF07690">
    <property type="entry name" value="MFS_1"/>
    <property type="match status" value="1"/>
</dbReference>
<protein>
    <recommendedName>
        <fullName evidence="7">MFS general substrate transporter</fullName>
    </recommendedName>
</protein>
<keyword evidence="6" id="KW-1185">Reference proteome</keyword>
<feature type="transmembrane region" description="Helical" evidence="4">
    <location>
        <begin position="169"/>
        <end position="190"/>
    </location>
</feature>
<comment type="caution">
    <text evidence="5">The sequence shown here is derived from an EMBL/GenBank/DDBJ whole genome shotgun (WGS) entry which is preliminary data.</text>
</comment>
<comment type="subcellular location">
    <subcellularLocation>
        <location evidence="1">Membrane</location>
        <topology evidence="1">Multi-pass membrane protein</topology>
    </subcellularLocation>
</comment>
<accession>A0AAD3TQP3</accession>
<evidence type="ECO:0008006" key="7">
    <source>
        <dbReference type="Google" id="ProtNLM"/>
    </source>
</evidence>
<gene>
    <name evidence="5" type="ORF">CspeluHIS016_0113670</name>
</gene>
<feature type="transmembrane region" description="Helical" evidence="4">
    <location>
        <begin position="66"/>
        <end position="94"/>
    </location>
</feature>
<feature type="transmembrane region" description="Helical" evidence="4">
    <location>
        <begin position="227"/>
        <end position="249"/>
    </location>
</feature>
<reference evidence="5" key="1">
    <citation type="journal article" date="2023" name="BMC Genomics">
        <title>Chromosome-level genome assemblies of Cutaneotrichosporon spp. (Trichosporonales, Basidiomycota) reveal imbalanced evolution between nucleotide sequences and chromosome synteny.</title>
        <authorList>
            <person name="Kobayashi Y."/>
            <person name="Kayamori A."/>
            <person name="Aoki K."/>
            <person name="Shiwa Y."/>
            <person name="Matsutani M."/>
            <person name="Fujita N."/>
            <person name="Sugita T."/>
            <person name="Iwasaki W."/>
            <person name="Tanaka N."/>
            <person name="Takashima M."/>
        </authorList>
    </citation>
    <scope>NUCLEOTIDE SEQUENCE</scope>
    <source>
        <strain evidence="5">HIS016</strain>
    </source>
</reference>
<evidence type="ECO:0000313" key="5">
    <source>
        <dbReference type="EMBL" id="GMK54781.1"/>
    </source>
</evidence>
<dbReference type="AlphaFoldDB" id="A0AAD3TQP3"/>
<keyword evidence="4" id="KW-0812">Transmembrane</keyword>
<dbReference type="InterPro" id="IPR011701">
    <property type="entry name" value="MFS"/>
</dbReference>
<keyword evidence="4" id="KW-1133">Transmembrane helix</keyword>
<feature type="transmembrane region" description="Helical" evidence="4">
    <location>
        <begin position="138"/>
        <end position="157"/>
    </location>
</feature>
<evidence type="ECO:0000256" key="3">
    <source>
        <dbReference type="SAM" id="MobiDB-lite"/>
    </source>
</evidence>
<feature type="transmembrane region" description="Helical" evidence="4">
    <location>
        <begin position="196"/>
        <end position="215"/>
    </location>
</feature>
<organism evidence="5 6">
    <name type="scientific">Cutaneotrichosporon spelunceum</name>
    <dbReference type="NCBI Taxonomy" id="1672016"/>
    <lineage>
        <taxon>Eukaryota</taxon>
        <taxon>Fungi</taxon>
        <taxon>Dikarya</taxon>
        <taxon>Basidiomycota</taxon>
        <taxon>Agaricomycotina</taxon>
        <taxon>Tremellomycetes</taxon>
        <taxon>Trichosporonales</taxon>
        <taxon>Trichosporonaceae</taxon>
        <taxon>Cutaneotrichosporon</taxon>
    </lineage>
</organism>
<dbReference type="PANTHER" id="PTHR11360">
    <property type="entry name" value="MONOCARBOXYLATE TRANSPORTER"/>
    <property type="match status" value="1"/>
</dbReference>
<evidence type="ECO:0000313" key="6">
    <source>
        <dbReference type="Proteomes" id="UP001222932"/>
    </source>
</evidence>
<keyword evidence="4" id="KW-0472">Membrane</keyword>
<dbReference type="InterPro" id="IPR036259">
    <property type="entry name" value="MFS_trans_sf"/>
</dbReference>
<comment type="similarity">
    <text evidence="2">Belongs to the major facilitator superfamily. Monocarboxylate porter (TC 2.A.1.13) family.</text>
</comment>
<evidence type="ECO:0000256" key="1">
    <source>
        <dbReference type="ARBA" id="ARBA00004141"/>
    </source>
</evidence>
<dbReference type="Gene3D" id="1.20.1250.20">
    <property type="entry name" value="MFS general substrate transporter like domains"/>
    <property type="match status" value="2"/>
</dbReference>
<evidence type="ECO:0000256" key="4">
    <source>
        <dbReference type="SAM" id="Phobius"/>
    </source>
</evidence>